<evidence type="ECO:0000313" key="1">
    <source>
        <dbReference type="EMBL" id="CAG8660433.1"/>
    </source>
</evidence>
<accession>A0ACA9NPF0</accession>
<feature type="non-terminal residue" evidence="1">
    <location>
        <position position="118"/>
    </location>
</feature>
<comment type="caution">
    <text evidence="1">The sequence shown here is derived from an EMBL/GenBank/DDBJ whole genome shotgun (WGS) entry which is preliminary data.</text>
</comment>
<organism evidence="1 2">
    <name type="scientific">Dentiscutata heterogama</name>
    <dbReference type="NCBI Taxonomy" id="1316150"/>
    <lineage>
        <taxon>Eukaryota</taxon>
        <taxon>Fungi</taxon>
        <taxon>Fungi incertae sedis</taxon>
        <taxon>Mucoromycota</taxon>
        <taxon>Glomeromycotina</taxon>
        <taxon>Glomeromycetes</taxon>
        <taxon>Diversisporales</taxon>
        <taxon>Gigasporaceae</taxon>
        <taxon>Dentiscutata</taxon>
    </lineage>
</organism>
<evidence type="ECO:0000313" key="2">
    <source>
        <dbReference type="Proteomes" id="UP000789702"/>
    </source>
</evidence>
<gene>
    <name evidence="1" type="ORF">DHETER_LOCUS9726</name>
</gene>
<proteinExistence type="predicted"/>
<reference evidence="1" key="1">
    <citation type="submission" date="2021-06" db="EMBL/GenBank/DDBJ databases">
        <authorList>
            <person name="Kallberg Y."/>
            <person name="Tangrot J."/>
            <person name="Rosling A."/>
        </authorList>
    </citation>
    <scope>NUCLEOTIDE SEQUENCE</scope>
    <source>
        <strain evidence="1">IL203A</strain>
    </source>
</reference>
<feature type="non-terminal residue" evidence="1">
    <location>
        <position position="1"/>
    </location>
</feature>
<sequence>ISDKEDDLEDSFFDSNCETSDNISIGSSNGAVSTVQKNQPRATKKSKLVHRRKYAKFSWVWKYFEVSKDGIHDVCKVEILNLSGEKVKCEHKFLHNGSTGNMSSHLQDKHNLYENKNQ</sequence>
<name>A0ACA9NPF0_9GLOM</name>
<protein>
    <submittedName>
        <fullName evidence="1">7291_t:CDS:1</fullName>
    </submittedName>
</protein>
<dbReference type="EMBL" id="CAJVPU010017578">
    <property type="protein sequence ID" value="CAG8660433.1"/>
    <property type="molecule type" value="Genomic_DNA"/>
</dbReference>
<dbReference type="Proteomes" id="UP000789702">
    <property type="component" value="Unassembled WGS sequence"/>
</dbReference>
<keyword evidence="2" id="KW-1185">Reference proteome</keyword>